<keyword evidence="3" id="KW-0238">DNA-binding</keyword>
<dbReference type="CDD" id="cd08432">
    <property type="entry name" value="PBP2_GcdR_TrpI_HvrB_AmpR_like"/>
    <property type="match status" value="1"/>
</dbReference>
<dbReference type="PRINTS" id="PR00039">
    <property type="entry name" value="HTHLYSR"/>
</dbReference>
<evidence type="ECO:0000256" key="3">
    <source>
        <dbReference type="ARBA" id="ARBA00023125"/>
    </source>
</evidence>
<dbReference type="Gene3D" id="3.40.190.10">
    <property type="entry name" value="Periplasmic binding protein-like II"/>
    <property type="match status" value="2"/>
</dbReference>
<dbReference type="SUPFAM" id="SSF53850">
    <property type="entry name" value="Periplasmic binding protein-like II"/>
    <property type="match status" value="1"/>
</dbReference>
<dbReference type="PANTHER" id="PTHR30537:SF74">
    <property type="entry name" value="HTH-TYPE TRANSCRIPTIONAL REGULATOR TRPI"/>
    <property type="match status" value="1"/>
</dbReference>
<organism evidence="6 7">
    <name type="scientific">Marinobacterium rhizophilum</name>
    <dbReference type="NCBI Taxonomy" id="420402"/>
    <lineage>
        <taxon>Bacteria</taxon>
        <taxon>Pseudomonadati</taxon>
        <taxon>Pseudomonadota</taxon>
        <taxon>Gammaproteobacteria</taxon>
        <taxon>Oceanospirillales</taxon>
        <taxon>Oceanospirillaceae</taxon>
        <taxon>Marinobacterium</taxon>
    </lineage>
</organism>
<keyword evidence="2" id="KW-0805">Transcription regulation</keyword>
<dbReference type="PANTHER" id="PTHR30537">
    <property type="entry name" value="HTH-TYPE TRANSCRIPTIONAL REGULATOR"/>
    <property type="match status" value="1"/>
</dbReference>
<dbReference type="Pfam" id="PF03466">
    <property type="entry name" value="LysR_substrate"/>
    <property type="match status" value="1"/>
</dbReference>
<dbReference type="InterPro" id="IPR000847">
    <property type="entry name" value="LysR_HTH_N"/>
</dbReference>
<dbReference type="InterPro" id="IPR036388">
    <property type="entry name" value="WH-like_DNA-bd_sf"/>
</dbReference>
<evidence type="ECO:0000256" key="1">
    <source>
        <dbReference type="ARBA" id="ARBA00009437"/>
    </source>
</evidence>
<gene>
    <name evidence="6" type="ORF">KDW95_08540</name>
</gene>
<dbReference type="RefSeq" id="WP_255855862.1">
    <property type="nucleotide sequence ID" value="NZ_CP073347.1"/>
</dbReference>
<proteinExistence type="inferred from homology"/>
<accession>A0ABY5HRW8</accession>
<name>A0ABY5HRW8_9GAMM</name>
<keyword evidence="4" id="KW-0804">Transcription</keyword>
<dbReference type="Gene3D" id="1.10.10.10">
    <property type="entry name" value="Winged helix-like DNA-binding domain superfamily/Winged helix DNA-binding domain"/>
    <property type="match status" value="1"/>
</dbReference>
<dbReference type="EMBL" id="CP073347">
    <property type="protein sequence ID" value="UTW13671.1"/>
    <property type="molecule type" value="Genomic_DNA"/>
</dbReference>
<dbReference type="Pfam" id="PF00126">
    <property type="entry name" value="HTH_1"/>
    <property type="match status" value="1"/>
</dbReference>
<dbReference type="InterPro" id="IPR036390">
    <property type="entry name" value="WH_DNA-bd_sf"/>
</dbReference>
<evidence type="ECO:0000313" key="7">
    <source>
        <dbReference type="Proteomes" id="UP001058461"/>
    </source>
</evidence>
<comment type="similarity">
    <text evidence="1">Belongs to the LysR transcriptional regulatory family.</text>
</comment>
<feature type="domain" description="HTH lysR-type" evidence="5">
    <location>
        <begin position="9"/>
        <end position="66"/>
    </location>
</feature>
<evidence type="ECO:0000256" key="4">
    <source>
        <dbReference type="ARBA" id="ARBA00023163"/>
    </source>
</evidence>
<dbReference type="PROSITE" id="PS50931">
    <property type="entry name" value="HTH_LYSR"/>
    <property type="match status" value="1"/>
</dbReference>
<protein>
    <submittedName>
        <fullName evidence="6">LysR family transcriptional regulator</fullName>
    </submittedName>
</protein>
<keyword evidence="7" id="KW-1185">Reference proteome</keyword>
<evidence type="ECO:0000256" key="2">
    <source>
        <dbReference type="ARBA" id="ARBA00023015"/>
    </source>
</evidence>
<evidence type="ECO:0000313" key="6">
    <source>
        <dbReference type="EMBL" id="UTW13671.1"/>
    </source>
</evidence>
<dbReference type="InterPro" id="IPR058163">
    <property type="entry name" value="LysR-type_TF_proteobact-type"/>
</dbReference>
<reference evidence="6" key="1">
    <citation type="submission" date="2021-04" db="EMBL/GenBank/DDBJ databases">
        <title>Oceanospirillales bacteria with DddD are important DMSP degraders in coastal seawater.</title>
        <authorList>
            <person name="Liu J."/>
        </authorList>
    </citation>
    <scope>NUCLEOTIDE SEQUENCE</scope>
    <source>
        <strain evidence="6">D13-1</strain>
    </source>
</reference>
<evidence type="ECO:0000259" key="5">
    <source>
        <dbReference type="PROSITE" id="PS50931"/>
    </source>
</evidence>
<sequence length="304" mass="34137">MKSRRKPLPPLNALKAFEAAARLRSLTRAAEELHVTQGAISQQVKLLEEYLDAQLFVRKPRKLELTDAAQAYLPLLTEAFSTLQAGTNQLFATDQRALLNVKCGSSFMQRWLMPRLADFYRQHPGINIRLMSSVWPSQDEVETADLEISNGFGDWRGMQVERLTRERWLLVASPDFLARYSIHDDAVRAQQLPLISTVGEQEHWVQWFRSQGVLGFYPQPVLECDTSTASIDAACHHVGLLMCRSFSVAPVLASGQLQQAHSFTLPASGAHYLVLPNKPSAPKVTAFSQWLKGQMAQEEQFFGA</sequence>
<dbReference type="InterPro" id="IPR005119">
    <property type="entry name" value="LysR_subst-bd"/>
</dbReference>
<dbReference type="Proteomes" id="UP001058461">
    <property type="component" value="Chromosome"/>
</dbReference>
<dbReference type="SUPFAM" id="SSF46785">
    <property type="entry name" value="Winged helix' DNA-binding domain"/>
    <property type="match status" value="1"/>
</dbReference>